<protein>
    <submittedName>
        <fullName evidence="1">Uncharacterized protein</fullName>
    </submittedName>
</protein>
<dbReference type="RefSeq" id="WP_238465791.1">
    <property type="nucleotide sequence ID" value="NZ_JAKLJA010000019.1"/>
</dbReference>
<organism evidence="1 2">
    <name type="scientific">Paraburkholderia tagetis</name>
    <dbReference type="NCBI Taxonomy" id="2913261"/>
    <lineage>
        <taxon>Bacteria</taxon>
        <taxon>Pseudomonadati</taxon>
        <taxon>Pseudomonadota</taxon>
        <taxon>Betaproteobacteria</taxon>
        <taxon>Burkholderiales</taxon>
        <taxon>Burkholderiaceae</taxon>
        <taxon>Paraburkholderia</taxon>
    </lineage>
</organism>
<dbReference type="AlphaFoldDB" id="A0A9X1RVQ3"/>
<name>A0A9X1RVQ3_9BURK</name>
<proteinExistence type="predicted"/>
<keyword evidence="2" id="KW-1185">Reference proteome</keyword>
<evidence type="ECO:0000313" key="2">
    <source>
        <dbReference type="Proteomes" id="UP001139308"/>
    </source>
</evidence>
<sequence>MAKHPPYSVVLTYAEDHQKLTVQTVDPAKLAPLVAGKIEMPILLDEYDFKLDDEFARRLGVAMLNLIALGQPDIEQFMSVTQEPIDKPSQP</sequence>
<dbReference type="EMBL" id="JAKLJA010000019">
    <property type="protein sequence ID" value="MCG5075889.1"/>
    <property type="molecule type" value="Genomic_DNA"/>
</dbReference>
<comment type="caution">
    <text evidence="1">The sequence shown here is derived from an EMBL/GenBank/DDBJ whole genome shotgun (WGS) entry which is preliminary data.</text>
</comment>
<evidence type="ECO:0000313" key="1">
    <source>
        <dbReference type="EMBL" id="MCG5075889.1"/>
    </source>
</evidence>
<gene>
    <name evidence="1" type="ORF">L5014_21360</name>
</gene>
<accession>A0A9X1RVQ3</accession>
<reference evidence="1" key="1">
    <citation type="submission" date="2022-01" db="EMBL/GenBank/DDBJ databases">
        <title>Genome sequence and assembly of Parabukholderia sp. RG36.</title>
        <authorList>
            <person name="Chhetri G."/>
        </authorList>
    </citation>
    <scope>NUCLEOTIDE SEQUENCE</scope>
    <source>
        <strain evidence="1">RG36</strain>
    </source>
</reference>
<dbReference type="Proteomes" id="UP001139308">
    <property type="component" value="Unassembled WGS sequence"/>
</dbReference>